<name>A0A3P3XZD1_PLABS</name>
<organism evidence="2 3">
    <name type="scientific">Plasmodiophora brassicae</name>
    <name type="common">Clubroot disease agent</name>
    <dbReference type="NCBI Taxonomy" id="37360"/>
    <lineage>
        <taxon>Eukaryota</taxon>
        <taxon>Sar</taxon>
        <taxon>Rhizaria</taxon>
        <taxon>Endomyxa</taxon>
        <taxon>Phytomyxea</taxon>
        <taxon>Plasmodiophorida</taxon>
        <taxon>Plasmodiophoridae</taxon>
        <taxon>Plasmodiophora</taxon>
    </lineage>
</organism>
<evidence type="ECO:0000313" key="3">
    <source>
        <dbReference type="Proteomes" id="UP000290189"/>
    </source>
</evidence>
<geneLocation type="mitochondrion" evidence="2"/>
<feature type="region of interest" description="Disordered" evidence="1">
    <location>
        <begin position="1"/>
        <end position="21"/>
    </location>
</feature>
<proteinExistence type="predicted"/>
<sequence length="147" mass="16559">MPAFSTHVLARRDDPPNQMRGVSLANLRPRRCALKSVKPARPVAQHGRSSTTSIKARNVSFAPGPDQVTRFRSGDPPNQVVGRAAVPNMQPRPSALKSPKRSLPTFHLPRSQPESAEEAKRARIRARRLEQILDTFWRRIPAWHHRG</sequence>
<gene>
    <name evidence="2" type="ORF">PLBR_LOCUS349</name>
</gene>
<accession>A0A3P3XZD1</accession>
<feature type="region of interest" description="Disordered" evidence="1">
    <location>
        <begin position="38"/>
        <end position="122"/>
    </location>
</feature>
<keyword evidence="2" id="KW-0496">Mitochondrion</keyword>
<reference evidence="2 3" key="1">
    <citation type="submission" date="2018-03" db="EMBL/GenBank/DDBJ databases">
        <authorList>
            <person name="Fogelqvist J."/>
        </authorList>
    </citation>
    <scope>NUCLEOTIDE SEQUENCE [LARGE SCALE GENOMIC DNA]</scope>
</reference>
<dbReference type="EMBL" id="OVEO01000001">
    <property type="protein sequence ID" value="SPQ93134.1"/>
    <property type="molecule type" value="Genomic_DNA"/>
</dbReference>
<evidence type="ECO:0000313" key="2">
    <source>
        <dbReference type="EMBL" id="SPQ93134.1"/>
    </source>
</evidence>
<evidence type="ECO:0000256" key="1">
    <source>
        <dbReference type="SAM" id="MobiDB-lite"/>
    </source>
</evidence>
<protein>
    <submittedName>
        <fullName evidence="2">Uncharacterized protein</fullName>
    </submittedName>
</protein>
<dbReference type="AlphaFoldDB" id="A0A3P3XZD1"/>
<dbReference type="Proteomes" id="UP000290189">
    <property type="component" value="Unassembled WGS sequence"/>
</dbReference>